<dbReference type="EMBL" id="LJIJ01002983">
    <property type="protein sequence ID" value="ODM89006.1"/>
    <property type="molecule type" value="Genomic_DNA"/>
</dbReference>
<accession>A0A1D2M7P9</accession>
<keyword evidence="2" id="KW-1185">Reference proteome</keyword>
<dbReference type="STRING" id="48709.A0A1D2M7P9"/>
<dbReference type="AlphaFoldDB" id="A0A1D2M7P9"/>
<dbReference type="OrthoDB" id="411372at2759"/>
<gene>
    <name evidence="1" type="ORF">Ocin01_17676</name>
</gene>
<sequence length="71" mass="7978">CDYCGQSCLTLPNAAQRERHTKECVEQHEKDMELSFAVAALSTRSAGFAMKSDGEKIFREHRFGNESSLHS</sequence>
<evidence type="ECO:0000313" key="2">
    <source>
        <dbReference type="Proteomes" id="UP000094527"/>
    </source>
</evidence>
<organism evidence="1 2">
    <name type="scientific">Orchesella cincta</name>
    <name type="common">Springtail</name>
    <name type="synonym">Podura cincta</name>
    <dbReference type="NCBI Taxonomy" id="48709"/>
    <lineage>
        <taxon>Eukaryota</taxon>
        <taxon>Metazoa</taxon>
        <taxon>Ecdysozoa</taxon>
        <taxon>Arthropoda</taxon>
        <taxon>Hexapoda</taxon>
        <taxon>Collembola</taxon>
        <taxon>Entomobryomorpha</taxon>
        <taxon>Entomobryoidea</taxon>
        <taxon>Orchesellidae</taxon>
        <taxon>Orchesellinae</taxon>
        <taxon>Orchesella</taxon>
    </lineage>
</organism>
<reference evidence="1 2" key="1">
    <citation type="journal article" date="2016" name="Genome Biol. Evol.">
        <title>Gene Family Evolution Reflects Adaptation to Soil Environmental Stressors in the Genome of the Collembolan Orchesella cincta.</title>
        <authorList>
            <person name="Faddeeva-Vakhrusheva A."/>
            <person name="Derks M.F."/>
            <person name="Anvar S.Y."/>
            <person name="Agamennone V."/>
            <person name="Suring W."/>
            <person name="Smit S."/>
            <person name="van Straalen N.M."/>
            <person name="Roelofs D."/>
        </authorList>
    </citation>
    <scope>NUCLEOTIDE SEQUENCE [LARGE SCALE GENOMIC DNA]</scope>
    <source>
        <tissue evidence="1">Mixed pool</tissue>
    </source>
</reference>
<proteinExistence type="predicted"/>
<protein>
    <submittedName>
        <fullName evidence="1">Putative E3 ubiquitin-protein ligase makorin-4</fullName>
    </submittedName>
</protein>
<evidence type="ECO:0000313" key="1">
    <source>
        <dbReference type="EMBL" id="ODM89006.1"/>
    </source>
</evidence>
<comment type="caution">
    <text evidence="1">The sequence shown here is derived from an EMBL/GenBank/DDBJ whole genome shotgun (WGS) entry which is preliminary data.</text>
</comment>
<dbReference type="Proteomes" id="UP000094527">
    <property type="component" value="Unassembled WGS sequence"/>
</dbReference>
<feature type="non-terminal residue" evidence="1">
    <location>
        <position position="1"/>
    </location>
</feature>
<name>A0A1D2M7P9_ORCCI</name>